<dbReference type="InterPro" id="IPR025540">
    <property type="entry name" value="FlK"/>
</dbReference>
<evidence type="ECO:0000313" key="4">
    <source>
        <dbReference type="EMBL" id="OAN53775.1"/>
    </source>
</evidence>
<dbReference type="OrthoDB" id="6902891at2"/>
<gene>
    <name evidence="4" type="ORF">A6A05_09495</name>
</gene>
<dbReference type="Proteomes" id="UP000078543">
    <property type="component" value="Unassembled WGS sequence"/>
</dbReference>
<proteinExistence type="predicted"/>
<feature type="active site" evidence="1">
    <location>
        <position position="42"/>
    </location>
</feature>
<comment type="caution">
    <text evidence="4">The sequence shown here is derived from an EMBL/GenBank/DDBJ whole genome shotgun (WGS) entry which is preliminary data.</text>
</comment>
<dbReference type="InterPro" id="IPR054485">
    <property type="entry name" value="FlK-like_dom"/>
</dbReference>
<feature type="binding site" evidence="2">
    <location>
        <position position="69"/>
    </location>
    <ligand>
        <name>substrate</name>
    </ligand>
</feature>
<dbReference type="CDD" id="cd03440">
    <property type="entry name" value="hot_dog"/>
    <property type="match status" value="1"/>
</dbReference>
<evidence type="ECO:0000256" key="1">
    <source>
        <dbReference type="PIRSR" id="PIRSR014972-1"/>
    </source>
</evidence>
<dbReference type="PANTHER" id="PTHR36934">
    <property type="entry name" value="BLR0278 PROTEIN"/>
    <property type="match status" value="1"/>
</dbReference>
<feature type="domain" description="Fluoroacetyl-CoA-specific thioesterase-like" evidence="3">
    <location>
        <begin position="34"/>
        <end position="124"/>
    </location>
</feature>
<dbReference type="PANTHER" id="PTHR36934:SF1">
    <property type="entry name" value="THIOESTERASE DOMAIN-CONTAINING PROTEIN"/>
    <property type="match status" value="1"/>
</dbReference>
<dbReference type="SUPFAM" id="SSF54637">
    <property type="entry name" value="Thioesterase/thiol ester dehydrase-isomerase"/>
    <property type="match status" value="1"/>
</dbReference>
<dbReference type="Pfam" id="PF22636">
    <property type="entry name" value="FlK"/>
    <property type="match status" value="1"/>
</dbReference>
<evidence type="ECO:0000259" key="3">
    <source>
        <dbReference type="Pfam" id="PF22636"/>
    </source>
</evidence>
<accession>A0A178MWB1</accession>
<feature type="active site" evidence="1">
    <location>
        <position position="50"/>
    </location>
</feature>
<dbReference type="PIRSF" id="PIRSF014972">
    <property type="entry name" value="FlK"/>
    <property type="match status" value="1"/>
</dbReference>
<dbReference type="EMBL" id="LWQU01000124">
    <property type="protein sequence ID" value="OAN53775.1"/>
    <property type="molecule type" value="Genomic_DNA"/>
</dbReference>
<reference evidence="4 5" key="1">
    <citation type="submission" date="2016-04" db="EMBL/GenBank/DDBJ databases">
        <title>Draft genome sequence of freshwater magnetotactic bacteria Magnetospirillum marisnigri SP-1 and Magnetospirillum moscoviense BB-1.</title>
        <authorList>
            <person name="Koziaeva V."/>
            <person name="Dziuba M.V."/>
            <person name="Ivanov T.M."/>
            <person name="Kuznetsov B."/>
            <person name="Grouzdev D.S."/>
        </authorList>
    </citation>
    <scope>NUCLEOTIDE SEQUENCE [LARGE SCALE GENOMIC DNA]</scope>
    <source>
        <strain evidence="4 5">BB-1</strain>
    </source>
</reference>
<feature type="binding site" evidence="2">
    <location>
        <position position="120"/>
    </location>
    <ligand>
        <name>substrate</name>
    </ligand>
</feature>
<keyword evidence="5" id="KW-1185">Reference proteome</keyword>
<evidence type="ECO:0000313" key="5">
    <source>
        <dbReference type="Proteomes" id="UP000078543"/>
    </source>
</evidence>
<dbReference type="InterPro" id="IPR029069">
    <property type="entry name" value="HotDog_dom_sf"/>
</dbReference>
<evidence type="ECO:0000256" key="2">
    <source>
        <dbReference type="PIRSR" id="PIRSR014972-2"/>
    </source>
</evidence>
<protein>
    <submittedName>
        <fullName evidence="4">Thioesterase</fullName>
    </submittedName>
</protein>
<dbReference type="RefSeq" id="WP_068498756.1">
    <property type="nucleotide sequence ID" value="NZ_LWQU01000124.1"/>
</dbReference>
<sequence>MKSSPQVGDLFTFAFTVTDAKTVPALYPESRSFTAMPGVFATGYMVGLMEWACIEALAPHLDEGEGSLGIAIAVDHTAPTLPGQTVTVTVTCDRVDGPRLGWSVVARDEIDQIGAGRHDRAVVAWDRFNGRLAQKRAALSS</sequence>
<dbReference type="AlphaFoldDB" id="A0A178MWB1"/>
<organism evidence="4 5">
    <name type="scientific">Magnetospirillum moscoviense</name>
    <dbReference type="NCBI Taxonomy" id="1437059"/>
    <lineage>
        <taxon>Bacteria</taxon>
        <taxon>Pseudomonadati</taxon>
        <taxon>Pseudomonadota</taxon>
        <taxon>Alphaproteobacteria</taxon>
        <taxon>Rhodospirillales</taxon>
        <taxon>Rhodospirillaceae</taxon>
        <taxon>Magnetospirillum</taxon>
    </lineage>
</organism>
<dbReference type="Gene3D" id="3.10.129.10">
    <property type="entry name" value="Hotdog Thioesterase"/>
    <property type="match status" value="1"/>
</dbReference>
<feature type="active site" evidence="1">
    <location>
        <position position="76"/>
    </location>
</feature>
<name>A0A178MWB1_9PROT</name>